<dbReference type="STRING" id="100225.SAMN05421595_1095"/>
<dbReference type="GO" id="GO:0005829">
    <property type="term" value="C:cytosol"/>
    <property type="evidence" value="ECO:0007669"/>
    <property type="project" value="TreeGrafter"/>
</dbReference>
<name>K6ULI5_9MICO</name>
<dbReference type="PANTHER" id="PTHR30283:SF4">
    <property type="entry name" value="PEROXIDE STRESS RESISTANCE PROTEIN YAAA"/>
    <property type="match status" value="1"/>
</dbReference>
<dbReference type="Pfam" id="PF03883">
    <property type="entry name" value="H2O2_YaaD"/>
    <property type="match status" value="1"/>
</dbReference>
<keyword evidence="2" id="KW-1185">Reference proteome</keyword>
<dbReference type="RefSeq" id="WP_006502028.1">
    <property type="nucleotide sequence ID" value="NZ_BAGZ01000005.1"/>
</dbReference>
<proteinExistence type="predicted"/>
<comment type="caution">
    <text evidence="1">The sequence shown here is derived from an EMBL/GenBank/DDBJ whole genome shotgun (WGS) entry which is preliminary data.</text>
</comment>
<dbReference type="InterPro" id="IPR005583">
    <property type="entry name" value="YaaA"/>
</dbReference>
<sequence length="252" mass="27345">MSDVLILLPPSEGKSASKRGRPMDLTKLSFPSLTPTREKILSALIDTSARPDALSLLKLGPSLADELARNLRLEENPALPVAELYSGVLYDALDLDSLDSAARRRATRWVVVASALYGALRLTDRVAPYRLSIGGSLPGLPKLARVWREPLQNALAPVATRGVVVDCRSAVYQAAWPVDAELADRWVQVRVPGASHHAKYARGLVARAICECGIDAEAPADLATHLSGHFDLWLTAPTRSRAPWLLDVHRPS</sequence>
<organism evidence="1 2">
    <name type="scientific">Austwickia chelonae NBRC 105200</name>
    <dbReference type="NCBI Taxonomy" id="1184607"/>
    <lineage>
        <taxon>Bacteria</taxon>
        <taxon>Bacillati</taxon>
        <taxon>Actinomycetota</taxon>
        <taxon>Actinomycetes</taxon>
        <taxon>Micrococcales</taxon>
        <taxon>Dermatophilaceae</taxon>
        <taxon>Austwickia</taxon>
    </lineage>
</organism>
<accession>K6ULI5</accession>
<dbReference type="EMBL" id="BAGZ01000005">
    <property type="protein sequence ID" value="GAB77276.1"/>
    <property type="molecule type" value="Genomic_DNA"/>
</dbReference>
<reference evidence="1 2" key="1">
    <citation type="submission" date="2012-08" db="EMBL/GenBank/DDBJ databases">
        <title>Whole genome shotgun sequence of Austwickia chelonae NBRC 105200.</title>
        <authorList>
            <person name="Yoshida I."/>
            <person name="Hosoyama A."/>
            <person name="Tsuchikane K."/>
            <person name="Katsumata H."/>
            <person name="Ando Y."/>
            <person name="Ohji S."/>
            <person name="Hamada M."/>
            <person name="Tamura T."/>
            <person name="Yamazoe A."/>
            <person name="Yamazaki S."/>
            <person name="Fujita N."/>
        </authorList>
    </citation>
    <scope>NUCLEOTIDE SEQUENCE [LARGE SCALE GENOMIC DNA]</scope>
    <source>
        <strain evidence="1 2">NBRC 105200</strain>
    </source>
</reference>
<gene>
    <name evidence="1" type="ORF">AUCHE_05_01800</name>
</gene>
<dbReference type="GO" id="GO:0033194">
    <property type="term" value="P:response to hydroperoxide"/>
    <property type="evidence" value="ECO:0007669"/>
    <property type="project" value="TreeGrafter"/>
</dbReference>
<dbReference type="eggNOG" id="COG3022">
    <property type="taxonomic scope" value="Bacteria"/>
</dbReference>
<evidence type="ECO:0000313" key="1">
    <source>
        <dbReference type="EMBL" id="GAB77276.1"/>
    </source>
</evidence>
<dbReference type="Proteomes" id="UP000008495">
    <property type="component" value="Unassembled WGS sequence"/>
</dbReference>
<protein>
    <submittedName>
        <fullName evidence="1">Uncharacterized protein</fullName>
    </submittedName>
</protein>
<dbReference type="PANTHER" id="PTHR30283">
    <property type="entry name" value="PEROXIDE STRESS RESPONSE PROTEIN YAAA"/>
    <property type="match status" value="1"/>
</dbReference>
<evidence type="ECO:0000313" key="2">
    <source>
        <dbReference type="Proteomes" id="UP000008495"/>
    </source>
</evidence>
<dbReference type="AlphaFoldDB" id="K6ULI5"/>